<feature type="transmembrane region" description="Helical" evidence="5">
    <location>
        <begin position="304"/>
        <end position="322"/>
    </location>
</feature>
<feature type="transmembrane region" description="Helical" evidence="5">
    <location>
        <begin position="25"/>
        <end position="43"/>
    </location>
</feature>
<dbReference type="Gene3D" id="1.20.1250.20">
    <property type="entry name" value="MFS general substrate transporter like domains"/>
    <property type="match status" value="2"/>
</dbReference>
<dbReference type="Proteomes" id="UP000824190">
    <property type="component" value="Unassembled WGS sequence"/>
</dbReference>
<evidence type="ECO:0000259" key="6">
    <source>
        <dbReference type="PROSITE" id="PS50850"/>
    </source>
</evidence>
<feature type="transmembrane region" description="Helical" evidence="5">
    <location>
        <begin position="366"/>
        <end position="387"/>
    </location>
</feature>
<evidence type="ECO:0000313" key="8">
    <source>
        <dbReference type="Proteomes" id="UP000824190"/>
    </source>
</evidence>
<reference evidence="7" key="1">
    <citation type="journal article" date="2021" name="PeerJ">
        <title>Extensive microbial diversity within the chicken gut microbiome revealed by metagenomics and culture.</title>
        <authorList>
            <person name="Gilroy R."/>
            <person name="Ravi A."/>
            <person name="Getino M."/>
            <person name="Pursley I."/>
            <person name="Horton D.L."/>
            <person name="Alikhan N.F."/>
            <person name="Baker D."/>
            <person name="Gharbi K."/>
            <person name="Hall N."/>
            <person name="Watson M."/>
            <person name="Adriaenssens E.M."/>
            <person name="Foster-Nyarko E."/>
            <person name="Jarju S."/>
            <person name="Secka A."/>
            <person name="Antonio M."/>
            <person name="Oren A."/>
            <person name="Chaudhuri R.R."/>
            <person name="La Ragione R."/>
            <person name="Hildebrand F."/>
            <person name="Pallen M.J."/>
        </authorList>
    </citation>
    <scope>NUCLEOTIDE SEQUENCE</scope>
    <source>
        <strain evidence="7">CHK32-1732</strain>
    </source>
</reference>
<dbReference type="PROSITE" id="PS50850">
    <property type="entry name" value="MFS"/>
    <property type="match status" value="1"/>
</dbReference>
<feature type="transmembrane region" description="Helical" evidence="5">
    <location>
        <begin position="185"/>
        <end position="203"/>
    </location>
</feature>
<evidence type="ECO:0000313" key="7">
    <source>
        <dbReference type="EMBL" id="HIW92595.1"/>
    </source>
</evidence>
<dbReference type="GO" id="GO:0005886">
    <property type="term" value="C:plasma membrane"/>
    <property type="evidence" value="ECO:0007669"/>
    <property type="project" value="UniProtKB-SubCell"/>
</dbReference>
<dbReference type="PROSITE" id="PS00216">
    <property type="entry name" value="SUGAR_TRANSPORT_1"/>
    <property type="match status" value="1"/>
</dbReference>
<feature type="transmembrane region" description="Helical" evidence="5">
    <location>
        <begin position="63"/>
        <end position="85"/>
    </location>
</feature>
<name>A0A9D1UN68_9CORY</name>
<dbReference type="Pfam" id="PF07690">
    <property type="entry name" value="MFS_1"/>
    <property type="match status" value="1"/>
</dbReference>
<dbReference type="InterPro" id="IPR005829">
    <property type="entry name" value="Sugar_transporter_CS"/>
</dbReference>
<dbReference type="SUPFAM" id="SSF103473">
    <property type="entry name" value="MFS general substrate transporter"/>
    <property type="match status" value="1"/>
</dbReference>
<dbReference type="PANTHER" id="PTHR23528:SF1">
    <property type="entry name" value="MAJOR FACILITATOR SUPERFAMILY (MFS) PROFILE DOMAIN-CONTAINING PROTEIN"/>
    <property type="match status" value="1"/>
</dbReference>
<evidence type="ECO:0000256" key="3">
    <source>
        <dbReference type="ARBA" id="ARBA00022989"/>
    </source>
</evidence>
<dbReference type="InterPro" id="IPR020846">
    <property type="entry name" value="MFS_dom"/>
</dbReference>
<feature type="transmembrane region" description="Helical" evidence="5">
    <location>
        <begin position="273"/>
        <end position="292"/>
    </location>
</feature>
<feature type="transmembrane region" description="Helical" evidence="5">
    <location>
        <begin position="157"/>
        <end position="179"/>
    </location>
</feature>
<dbReference type="PANTHER" id="PTHR23528">
    <property type="match status" value="1"/>
</dbReference>
<feature type="transmembrane region" description="Helical" evidence="5">
    <location>
        <begin position="233"/>
        <end position="253"/>
    </location>
</feature>
<dbReference type="EMBL" id="DXGC01000113">
    <property type="protein sequence ID" value="HIW92595.1"/>
    <property type="molecule type" value="Genomic_DNA"/>
</dbReference>
<protein>
    <submittedName>
        <fullName evidence="7">MFS transporter</fullName>
    </submittedName>
</protein>
<comment type="caution">
    <text evidence="7">The sequence shown here is derived from an EMBL/GenBank/DDBJ whole genome shotgun (WGS) entry which is preliminary data.</text>
</comment>
<feature type="transmembrane region" description="Helical" evidence="5">
    <location>
        <begin position="328"/>
        <end position="354"/>
    </location>
</feature>
<keyword evidence="4 5" id="KW-0472">Membrane</keyword>
<reference evidence="7" key="2">
    <citation type="submission" date="2021-04" db="EMBL/GenBank/DDBJ databases">
        <authorList>
            <person name="Gilroy R."/>
        </authorList>
    </citation>
    <scope>NUCLEOTIDE SEQUENCE</scope>
    <source>
        <strain evidence="7">CHK32-1732</strain>
    </source>
</reference>
<feature type="domain" description="Major facilitator superfamily (MFS) profile" evidence="6">
    <location>
        <begin position="25"/>
        <end position="416"/>
    </location>
</feature>
<dbReference type="InterPro" id="IPR011701">
    <property type="entry name" value="MFS"/>
</dbReference>
<comment type="subcellular location">
    <subcellularLocation>
        <location evidence="1">Cell membrane</location>
        <topology evidence="1">Multi-pass membrane protein</topology>
    </subcellularLocation>
</comment>
<keyword evidence="3 5" id="KW-1133">Transmembrane helix</keyword>
<proteinExistence type="predicted"/>
<feature type="transmembrane region" description="Helical" evidence="5">
    <location>
        <begin position="97"/>
        <end position="116"/>
    </location>
</feature>
<feature type="transmembrane region" description="Helical" evidence="5">
    <location>
        <begin position="122"/>
        <end position="145"/>
    </location>
</feature>
<keyword evidence="2 5" id="KW-0812">Transmembrane</keyword>
<gene>
    <name evidence="7" type="ORF">H9870_13160</name>
</gene>
<feature type="transmembrane region" description="Helical" evidence="5">
    <location>
        <begin position="393"/>
        <end position="412"/>
    </location>
</feature>
<sequence length="416" mass="44257">MTTQATKPSQTTQTTPYPKTPLRKIGPFLLIGNLGFLVTTSVNQNLIQAMLAQIDEDAKVANFTLIAIAGSVTQVIGSVLFGALSDRTTSRFGRRNPWILGGGLAASATIATISLANSYAVILALWIIATFAISAFTAPMVAIIADRVAEDQVARASMFAGIGQVISLLFNGILVSLVITMPRAGLLILAWPIAIAGVLVFFFTKDYQVKEVQASRSFRETVESLRPANSSDLYWAVFGRFLLMLAVHLLFHFQQYMLTDHMGLSVKGAGQAMAVSGLFVGVFGGASGIASGILSDRMGRRKPFLYFASAVLVMGYLPLMFSTNQMAFYLWAACSALAFGVVMSVDQALLVDILPNKDNGGRDLGILNVANPASSILSPAVAGFLIGMSGYPAMFLAAIIFAVVAAFCIVPIKSAR</sequence>
<evidence type="ECO:0000256" key="4">
    <source>
        <dbReference type="ARBA" id="ARBA00023136"/>
    </source>
</evidence>
<evidence type="ECO:0000256" key="5">
    <source>
        <dbReference type="SAM" id="Phobius"/>
    </source>
</evidence>
<evidence type="ECO:0000256" key="1">
    <source>
        <dbReference type="ARBA" id="ARBA00004651"/>
    </source>
</evidence>
<dbReference type="InterPro" id="IPR036259">
    <property type="entry name" value="MFS_trans_sf"/>
</dbReference>
<evidence type="ECO:0000256" key="2">
    <source>
        <dbReference type="ARBA" id="ARBA00022692"/>
    </source>
</evidence>
<dbReference type="GO" id="GO:0022857">
    <property type="term" value="F:transmembrane transporter activity"/>
    <property type="evidence" value="ECO:0007669"/>
    <property type="project" value="InterPro"/>
</dbReference>
<organism evidence="7 8">
    <name type="scientific">Candidatus Corynebacterium avicola</name>
    <dbReference type="NCBI Taxonomy" id="2838527"/>
    <lineage>
        <taxon>Bacteria</taxon>
        <taxon>Bacillati</taxon>
        <taxon>Actinomycetota</taxon>
        <taxon>Actinomycetes</taxon>
        <taxon>Mycobacteriales</taxon>
        <taxon>Corynebacteriaceae</taxon>
        <taxon>Corynebacterium</taxon>
    </lineage>
</organism>
<accession>A0A9D1UN68</accession>
<dbReference type="AlphaFoldDB" id="A0A9D1UN68"/>